<evidence type="ECO:0000313" key="2">
    <source>
        <dbReference type="EMBL" id="CEM56084.1"/>
    </source>
</evidence>
<gene>
    <name evidence="2" type="ORF">Cvel_14078</name>
</gene>
<evidence type="ECO:0000256" key="1">
    <source>
        <dbReference type="SAM" id="MobiDB-lite"/>
    </source>
</evidence>
<dbReference type="VEuPathDB" id="CryptoDB:Cvel_14078"/>
<feature type="compositionally biased region" description="Polar residues" evidence="1">
    <location>
        <begin position="1"/>
        <end position="10"/>
    </location>
</feature>
<accession>A0A0G4IFT6</accession>
<dbReference type="AlphaFoldDB" id="A0A0G4IFT6"/>
<dbReference type="EMBL" id="CDMZ01005940">
    <property type="protein sequence ID" value="CEM56084.1"/>
    <property type="molecule type" value="Genomic_DNA"/>
</dbReference>
<feature type="region of interest" description="Disordered" evidence="1">
    <location>
        <begin position="1"/>
        <end position="23"/>
    </location>
</feature>
<organism evidence="2">
    <name type="scientific">Chromera velia CCMP2878</name>
    <dbReference type="NCBI Taxonomy" id="1169474"/>
    <lineage>
        <taxon>Eukaryota</taxon>
        <taxon>Sar</taxon>
        <taxon>Alveolata</taxon>
        <taxon>Colpodellida</taxon>
        <taxon>Chromeraceae</taxon>
        <taxon>Chromera</taxon>
    </lineage>
</organism>
<proteinExistence type="predicted"/>
<name>A0A0G4IFT6_9ALVE</name>
<sequence>MSSISPSATIPGTAPESGATAASSAIRRTGSRLSFAVSRLVQGAFIDRTVSGLVSACGGRCIESSLKIPILLTASGVNRLGRRWQKDFEERKDNDLVFRGTRQKWCKKEGRPQKGDLYSPSRFLSTSAVAQMAVDWGDGGSLLVIRHRTAQPIYPFTPSYAWQLEAQILPGGVFRVEACRESVSLTMAYDGTSKEVDVVFLSEEPWEGTQEGEERALEEFDAEKVMQRVRANLASCFPPYCVGLGGTCASVEEKEAPVVEVSDTLLYTQPFRRHEDTECTSAVEEESRSTVEKQANVESVAESPDPVRSQVALRGSAVGCRRGESGRTGAKEKSPACQILQAVPPSWQIQDL</sequence>
<reference evidence="2" key="1">
    <citation type="submission" date="2014-11" db="EMBL/GenBank/DDBJ databases">
        <authorList>
            <person name="Otto D Thomas"/>
            <person name="Naeem Raeece"/>
        </authorList>
    </citation>
    <scope>NUCLEOTIDE SEQUENCE</scope>
</reference>
<protein>
    <submittedName>
        <fullName evidence="2">Uncharacterized protein</fullName>
    </submittedName>
</protein>